<dbReference type="Gene3D" id="1.25.40.20">
    <property type="entry name" value="Ankyrin repeat-containing domain"/>
    <property type="match status" value="3"/>
</dbReference>
<dbReference type="SMART" id="SM00248">
    <property type="entry name" value="ANK"/>
    <property type="match status" value="11"/>
</dbReference>
<dbReference type="RefSeq" id="XP_020848785.1">
    <property type="nucleotide sequence ID" value="XM_020993126.1"/>
</dbReference>
<gene>
    <name evidence="7" type="primary">LOC110212949</name>
</gene>
<protein>
    <submittedName>
        <fullName evidence="7">Ankyrin-1-like</fullName>
    </submittedName>
</protein>
<evidence type="ECO:0000256" key="3">
    <source>
        <dbReference type="PROSITE-ProRule" id="PRU00023"/>
    </source>
</evidence>
<dbReference type="GO" id="GO:0042981">
    <property type="term" value="P:regulation of apoptotic process"/>
    <property type="evidence" value="ECO:0007669"/>
    <property type="project" value="InterPro"/>
</dbReference>
<evidence type="ECO:0000256" key="1">
    <source>
        <dbReference type="ARBA" id="ARBA00022737"/>
    </source>
</evidence>
<dbReference type="InParanoid" id="A0A6P5KSN9"/>
<keyword evidence="1" id="KW-0677">Repeat</keyword>
<feature type="repeat" description="ANK" evidence="3">
    <location>
        <begin position="654"/>
        <end position="686"/>
    </location>
</feature>
<dbReference type="InterPro" id="IPR002110">
    <property type="entry name" value="Ankyrin_rpt"/>
</dbReference>
<feature type="repeat" description="ANK" evidence="3">
    <location>
        <begin position="619"/>
        <end position="651"/>
    </location>
</feature>
<dbReference type="KEGG" id="pcw:110212949"/>
<feature type="compositionally biased region" description="Basic and acidic residues" evidence="4">
    <location>
        <begin position="324"/>
        <end position="333"/>
    </location>
</feature>
<dbReference type="PRINTS" id="PR01415">
    <property type="entry name" value="ANKYRIN"/>
</dbReference>
<dbReference type="Pfam" id="PF00619">
    <property type="entry name" value="CARD"/>
    <property type="match status" value="1"/>
</dbReference>
<dbReference type="SUPFAM" id="SSF48403">
    <property type="entry name" value="Ankyrin repeat"/>
    <property type="match status" value="1"/>
</dbReference>
<feature type="repeat" description="ANK" evidence="3">
    <location>
        <begin position="520"/>
        <end position="552"/>
    </location>
</feature>
<organism evidence="6 7">
    <name type="scientific">Phascolarctos cinereus</name>
    <name type="common">Koala</name>
    <dbReference type="NCBI Taxonomy" id="38626"/>
    <lineage>
        <taxon>Eukaryota</taxon>
        <taxon>Metazoa</taxon>
        <taxon>Chordata</taxon>
        <taxon>Craniata</taxon>
        <taxon>Vertebrata</taxon>
        <taxon>Euteleostomi</taxon>
        <taxon>Mammalia</taxon>
        <taxon>Metatheria</taxon>
        <taxon>Diprotodontia</taxon>
        <taxon>Phascolarctidae</taxon>
        <taxon>Phascolarctos</taxon>
    </lineage>
</organism>
<evidence type="ECO:0000256" key="4">
    <source>
        <dbReference type="SAM" id="MobiDB-lite"/>
    </source>
</evidence>
<feature type="repeat" description="ANK" evidence="3">
    <location>
        <begin position="454"/>
        <end position="486"/>
    </location>
</feature>
<dbReference type="Pfam" id="PF00023">
    <property type="entry name" value="Ank"/>
    <property type="match status" value="1"/>
</dbReference>
<dbReference type="CDD" id="cd01671">
    <property type="entry name" value="CARD"/>
    <property type="match status" value="1"/>
</dbReference>
<proteinExistence type="predicted"/>
<reference evidence="7" key="1">
    <citation type="submission" date="2025-08" db="UniProtKB">
        <authorList>
            <consortium name="RefSeq"/>
        </authorList>
    </citation>
    <scope>IDENTIFICATION</scope>
    <source>
        <tissue evidence="7">Spleen</tissue>
    </source>
</reference>
<dbReference type="PANTHER" id="PTHR24198:SF165">
    <property type="entry name" value="ANKYRIN REPEAT-CONTAINING PROTEIN-RELATED"/>
    <property type="match status" value="1"/>
</dbReference>
<dbReference type="PANTHER" id="PTHR24198">
    <property type="entry name" value="ANKYRIN REPEAT AND PROTEIN KINASE DOMAIN-CONTAINING PROTEIN"/>
    <property type="match status" value="1"/>
</dbReference>
<evidence type="ECO:0000313" key="6">
    <source>
        <dbReference type="Proteomes" id="UP000515140"/>
    </source>
</evidence>
<evidence type="ECO:0000313" key="7">
    <source>
        <dbReference type="RefSeq" id="XP_020848785.1"/>
    </source>
</evidence>
<feature type="repeat" description="ANK" evidence="3">
    <location>
        <begin position="421"/>
        <end position="453"/>
    </location>
</feature>
<keyword evidence="2 3" id="KW-0040">ANK repeat</keyword>
<dbReference type="GeneID" id="110212949"/>
<dbReference type="PROSITE" id="PS50088">
    <property type="entry name" value="ANK_REPEAT"/>
    <property type="match status" value="8"/>
</dbReference>
<sequence>MMCSSTHSQSSPYAAEVMKMKKGELAAGIKDSDVLIKRLVDYGIFTHQQKLAVSYYKTHLEKVTRVLDILISQGEHACQMFFYPCLKQLEPDLYHVIRKYTMGTEEIIRGAGRQLVGPLLDRGKDSLEIPDKQVYWKQSTGVQEASLKPKTTSYVAAKIRQYPPTQTPGNSPAPPICPLTTSGKGDVPDKENVLEDKYINEVMFPRESPLGIAMADDLAELLNYPMTKGSRAKGKDGKEKSLLQRAAERAHGDAVKVLHGGMSSNYLERDIKIPLGFSLQGGQCSLMRQMLEENTENPYHFQYRSAPQEESQGVQVFPENDDLLDGRDPREDLASDSSEINSLDEAIKILLTAGINADSGILHNAFHHDDQDVIRLLLKYSATLPSETREQALFEGIRKNLPGVVAALVDRGTDLNVQNDNHYTPLLLAAEMDRTACAEVLIQKGANLEAKTASLESALHLAVKTGAIYTAELLLDSGMDPNIPGWNGQTPLHVAAWHNKHEMVSLLIHAGAQINTLTTEQTAPLHITSERRNLDTAAQLIQHKADTNVKNKLSMTPLHLAARAGDKSMVELLLYSGSDPNMPDKEKKTPLHWATSGGYLDVVKSMLIHKVRFGARDMDGFSSLHYAALKGNVEMVKVFLEVGKNKNINERNIYRKTPLHLAAEQGHGDLVKLLMSRGAAVNALDNNRDTPLHCACKTGHWSSVTSLISCSQGEKPDLQAANSLGKTPLQVAEGANTESQEQIVTLLKKKMLLTR</sequence>
<dbReference type="InterPro" id="IPR036770">
    <property type="entry name" value="Ankyrin_rpt-contain_sf"/>
</dbReference>
<feature type="repeat" description="ANK" evidence="3">
    <location>
        <begin position="553"/>
        <end position="585"/>
    </location>
</feature>
<keyword evidence="6" id="KW-1185">Reference proteome</keyword>
<feature type="domain" description="CARD" evidence="5">
    <location>
        <begin position="10"/>
        <end position="82"/>
    </location>
</feature>
<dbReference type="InterPro" id="IPR001315">
    <property type="entry name" value="CARD"/>
</dbReference>
<feature type="repeat" description="ANK" evidence="3">
    <location>
        <begin position="487"/>
        <end position="519"/>
    </location>
</feature>
<dbReference type="Proteomes" id="UP000515140">
    <property type="component" value="Unplaced"/>
</dbReference>
<dbReference type="InterPro" id="IPR011029">
    <property type="entry name" value="DEATH-like_dom_sf"/>
</dbReference>
<dbReference type="AlphaFoldDB" id="A0A6P5KSN9"/>
<name>A0A6P5KSN9_PHACI</name>
<evidence type="ECO:0000256" key="2">
    <source>
        <dbReference type="ARBA" id="ARBA00023043"/>
    </source>
</evidence>
<dbReference type="SUPFAM" id="SSF47986">
    <property type="entry name" value="DEATH domain"/>
    <property type="match status" value="1"/>
</dbReference>
<dbReference type="Gene3D" id="1.10.533.10">
    <property type="entry name" value="Death Domain, Fas"/>
    <property type="match status" value="1"/>
</dbReference>
<dbReference type="Pfam" id="PF12796">
    <property type="entry name" value="Ank_2"/>
    <property type="match status" value="3"/>
</dbReference>
<dbReference type="PROSITE" id="PS50209">
    <property type="entry name" value="CARD"/>
    <property type="match status" value="1"/>
</dbReference>
<dbReference type="PROSITE" id="PS50297">
    <property type="entry name" value="ANK_REP_REGION"/>
    <property type="match status" value="6"/>
</dbReference>
<accession>A0A6P5KSN9</accession>
<feature type="repeat" description="ANK" evidence="3">
    <location>
        <begin position="586"/>
        <end position="618"/>
    </location>
</feature>
<evidence type="ECO:0000259" key="5">
    <source>
        <dbReference type="PROSITE" id="PS50209"/>
    </source>
</evidence>
<feature type="region of interest" description="Disordered" evidence="4">
    <location>
        <begin position="319"/>
        <end position="338"/>
    </location>
</feature>